<evidence type="ECO:0000256" key="11">
    <source>
        <dbReference type="SAM" id="Phobius"/>
    </source>
</evidence>
<dbReference type="SUPFAM" id="SSF90123">
    <property type="entry name" value="ABC transporter transmembrane region"/>
    <property type="match status" value="2"/>
</dbReference>
<comment type="subcellular location">
    <subcellularLocation>
        <location evidence="1">Vacuole membrane</location>
        <topology evidence="1">Multi-pass membrane protein</topology>
    </subcellularLocation>
</comment>
<evidence type="ECO:0000256" key="10">
    <source>
        <dbReference type="SAM" id="MobiDB-lite"/>
    </source>
</evidence>
<evidence type="ECO:0000256" key="9">
    <source>
        <dbReference type="ARBA" id="ARBA00023136"/>
    </source>
</evidence>
<dbReference type="SUPFAM" id="SSF52540">
    <property type="entry name" value="P-loop containing nucleoside triphosphate hydrolases"/>
    <property type="match status" value="2"/>
</dbReference>
<evidence type="ECO:0000256" key="1">
    <source>
        <dbReference type="ARBA" id="ARBA00004128"/>
    </source>
</evidence>
<dbReference type="Proteomes" id="UP000235786">
    <property type="component" value="Unassembled WGS sequence"/>
</dbReference>
<evidence type="ECO:0000256" key="4">
    <source>
        <dbReference type="ARBA" id="ARBA00022692"/>
    </source>
</evidence>
<feature type="transmembrane region" description="Helical" evidence="11">
    <location>
        <begin position="560"/>
        <end position="581"/>
    </location>
</feature>
<feature type="transmembrane region" description="Helical" evidence="11">
    <location>
        <begin position="470"/>
        <end position="495"/>
    </location>
</feature>
<dbReference type="CDD" id="cd03250">
    <property type="entry name" value="ABCC_MRP_domain1"/>
    <property type="match status" value="1"/>
</dbReference>
<dbReference type="STRING" id="1149755.A0A2J6RE28"/>
<feature type="region of interest" description="Disordered" evidence="10">
    <location>
        <begin position="1"/>
        <end position="27"/>
    </location>
</feature>
<dbReference type="InterPro" id="IPR011527">
    <property type="entry name" value="ABC1_TM_dom"/>
</dbReference>
<dbReference type="Pfam" id="PF24357">
    <property type="entry name" value="TMD0_ABC"/>
    <property type="match status" value="1"/>
</dbReference>
<dbReference type="InterPro" id="IPR056227">
    <property type="entry name" value="TMD0_ABC"/>
</dbReference>
<evidence type="ECO:0000313" key="15">
    <source>
        <dbReference type="Proteomes" id="UP000235786"/>
    </source>
</evidence>
<dbReference type="InterPro" id="IPR017871">
    <property type="entry name" value="ABC_transporter-like_CS"/>
</dbReference>
<evidence type="ECO:0000259" key="13">
    <source>
        <dbReference type="PROSITE" id="PS50929"/>
    </source>
</evidence>
<name>A0A2J6RE28_HYAVF</name>
<dbReference type="InterPro" id="IPR036640">
    <property type="entry name" value="ABC1_TM_sf"/>
</dbReference>
<dbReference type="PROSITE" id="PS50929">
    <property type="entry name" value="ABC_TM1F"/>
    <property type="match status" value="2"/>
</dbReference>
<dbReference type="Pfam" id="PF00005">
    <property type="entry name" value="ABC_tran"/>
    <property type="match status" value="2"/>
</dbReference>
<dbReference type="GO" id="GO:0016887">
    <property type="term" value="F:ATP hydrolysis activity"/>
    <property type="evidence" value="ECO:0007669"/>
    <property type="project" value="InterPro"/>
</dbReference>
<evidence type="ECO:0000256" key="2">
    <source>
        <dbReference type="ARBA" id="ARBA00022448"/>
    </source>
</evidence>
<feature type="compositionally biased region" description="Low complexity" evidence="10">
    <location>
        <begin position="942"/>
        <end position="953"/>
    </location>
</feature>
<keyword evidence="15" id="KW-1185">Reference proteome</keyword>
<dbReference type="Gene3D" id="1.20.1560.10">
    <property type="entry name" value="ABC transporter type 1, transmembrane domain"/>
    <property type="match status" value="2"/>
</dbReference>
<evidence type="ECO:0008006" key="16">
    <source>
        <dbReference type="Google" id="ProtNLM"/>
    </source>
</evidence>
<keyword evidence="9 11" id="KW-0472">Membrane</keyword>
<sequence>MAQHILHSSSSFPLPNTNTSTTLPDLAPSPLLTTGSFSGFRSTIQELGYGYLTAVTKGDGQPLCGNKEGWGPLSRDRYDFTPCFMDVWVSTVAVYGILFGAVAAWWLVRRKTRAVVERDWCFWCKHAIIAAITATVVLQLIFQILHYPEVWAGDFRFWTSVLTILSLGVIFTIQWLEHTRLRNPNGVVLFYWLFLLIAWSVKLRSLISQQIYATHLPFFVAYCVGFTLVWVEFVLEWLVPKKKSAYQALEDEDECPIEYATVFSILTFSWMTPMMRQGYKKYLTEDDLWNLAKRDTTKSTGDAFQKAWDYELEHRRHPSLWMAIFRAFSGPYFRGSLFKTVSDTLAFVQPQLLRLLIKFVNSYNKGEEKQPVIKGAAIALAMFAVSVGQTMALHQYFQRAFETGMRIKTALTSAIYGKSLKLSNEGRASKSTGDIVNYMAVDTQRLQDLTQYGQQLWSAPYQIVLCMASLYQLVGLSMLAGVGAMILMIPINGLIARLMKKLQKEQMKNKDSRTRLIAEIVNNMKSIKLYAWGSAFMQKLNYVRNDMELKTLRKIGAAQAVANFTWSTTPFLVSCSTFTVFVLTTNTPLTTDIVFPALTLFNLLTFPLAILPMVITSIIEASVAVGRLTAFFTAEELQPDAVILRGAVEEIGDESISVKDGTFSWDRYANRNALEDVNFSAAKGELTCIVGRVGAGKSSFLQAILGDLWKVKGQVIIHGATAYVAQQPWVMNASVKENILFGHRYDSMFYEQTVKACALLEDFAQLPDGDETEVGERGISLSGGQKARLTLARAVYARADIYLLDDCLSAVDQHVGRHLIDNVFGPKGLLSGKTRVLATNSIPVLMEADYICMIRDGRIIEKGTYSQIIAMKGEISNLIKTAGNQDSPIESEISSSNSSTIIDPEQPDEAEKDDDMEEAQEHLTQLQPIRPFGYGVKKRKGSTTTLRRASTASFRGPRGKLRDEEEPSRSKQSKEFSEQGKVKWDVYLEYAKTSNLLAVAIYGLMLIGGQTAQIGGSVWLKQWAEVNGEEGKNPNVGKYIGIYFAFGIGSASLVVVQTLILWIFCSIEASRKLHERMAFAIFRSPMSFFETTPAGRILNRFSSDIYRVDEVLARTFNMLFVNSARAIFTLAVISTSTPVFIALIVPLSGVYYWVQRYYLRTSRELKRLDSVSRSPIYAHFQESLGGITTIRAYRQQARFAMENEWRVDANLRAYFPSINANRWLAVRLEFLGSIIILSAAGFAIISVSTGSGLSAGLVGLAMSYALQITQSLNWIVRQTVEVETNIVSVERVLEYARLPSEAPEVIHRHRPPTSWPASGAVNFNNYSTRYREGLDLVLKGINLDIKPHEKIGVVGRTGAGKSSLTLALFRIIEPSEGNISIDALNTSTIGLLDLRRRLAIIPQDAALFEGTVRDNLDPGNVYDDTELWSVLEHARLKDHVASMNGGLEAKIQEGGSNLSQGQRQLVSLARALLTPSNILVLDEATAAVDVETDALLQATLRSPLFSKRTIITIAHRINTILDSDRIVVLEQGRVVEFDSPKALVEKRGLFYKLVREAGLVEGVR</sequence>
<dbReference type="FunFam" id="1.20.1560.10:FF:000001">
    <property type="entry name" value="ATP-binding cassette subfamily C member 1"/>
    <property type="match status" value="1"/>
</dbReference>
<dbReference type="PANTHER" id="PTHR24223:SF443">
    <property type="entry name" value="MULTIDRUG-RESISTANCE LIKE PROTEIN 1, ISOFORM I"/>
    <property type="match status" value="1"/>
</dbReference>
<keyword evidence="4 11" id="KW-0812">Transmembrane</keyword>
<feature type="compositionally biased region" description="Acidic residues" evidence="10">
    <location>
        <begin position="905"/>
        <end position="918"/>
    </location>
</feature>
<evidence type="ECO:0000313" key="14">
    <source>
        <dbReference type="EMBL" id="PMD36758.1"/>
    </source>
</evidence>
<dbReference type="InterPro" id="IPR050173">
    <property type="entry name" value="ABC_transporter_C-like"/>
</dbReference>
<feature type="transmembrane region" description="Helical" evidence="11">
    <location>
        <begin position="1127"/>
        <end position="1154"/>
    </location>
</feature>
<dbReference type="InterPro" id="IPR003439">
    <property type="entry name" value="ABC_transporter-like_ATP-bd"/>
</dbReference>
<dbReference type="OrthoDB" id="6500128at2759"/>
<evidence type="ECO:0000256" key="5">
    <source>
        <dbReference type="ARBA" id="ARBA00022737"/>
    </source>
</evidence>
<dbReference type="CDD" id="cd18595">
    <property type="entry name" value="ABC_6TM_MRP1_2_3_6_D1_like"/>
    <property type="match status" value="1"/>
</dbReference>
<feature type="domain" description="ABC transmembrane type-1" evidence="13">
    <location>
        <begin position="335"/>
        <end position="620"/>
    </location>
</feature>
<feature type="transmembrane region" description="Helical" evidence="11">
    <location>
        <begin position="120"/>
        <end position="145"/>
    </location>
</feature>
<feature type="transmembrane region" description="Helical" evidence="11">
    <location>
        <begin position="593"/>
        <end position="619"/>
    </location>
</feature>
<keyword evidence="5" id="KW-0677">Repeat</keyword>
<feature type="compositionally biased region" description="Basic and acidic residues" evidence="10">
    <location>
        <begin position="960"/>
        <end position="975"/>
    </location>
</feature>
<dbReference type="GO" id="GO:0005524">
    <property type="term" value="F:ATP binding"/>
    <property type="evidence" value="ECO:0007669"/>
    <property type="project" value="UniProtKB-KW"/>
</dbReference>
<feature type="domain" description="ABC transporter" evidence="12">
    <location>
        <begin position="1321"/>
        <end position="1556"/>
    </location>
</feature>
<dbReference type="Gene3D" id="3.40.50.300">
    <property type="entry name" value="P-loop containing nucleotide triphosphate hydrolases"/>
    <property type="match status" value="2"/>
</dbReference>
<feature type="transmembrane region" description="Helical" evidence="11">
    <location>
        <begin position="157"/>
        <end position="176"/>
    </location>
</feature>
<reference evidence="14 15" key="1">
    <citation type="submission" date="2016-04" db="EMBL/GenBank/DDBJ databases">
        <title>A degradative enzymes factory behind the ericoid mycorrhizal symbiosis.</title>
        <authorList>
            <consortium name="DOE Joint Genome Institute"/>
            <person name="Martino E."/>
            <person name="Morin E."/>
            <person name="Grelet G."/>
            <person name="Kuo A."/>
            <person name="Kohler A."/>
            <person name="Daghino S."/>
            <person name="Barry K."/>
            <person name="Choi C."/>
            <person name="Cichocki N."/>
            <person name="Clum A."/>
            <person name="Copeland A."/>
            <person name="Hainaut M."/>
            <person name="Haridas S."/>
            <person name="Labutti K."/>
            <person name="Lindquist E."/>
            <person name="Lipzen A."/>
            <person name="Khouja H.-R."/>
            <person name="Murat C."/>
            <person name="Ohm R."/>
            <person name="Olson A."/>
            <person name="Spatafora J."/>
            <person name="Veneault-Fourrey C."/>
            <person name="Henrissat B."/>
            <person name="Grigoriev I."/>
            <person name="Martin F."/>
            <person name="Perotto S."/>
        </authorList>
    </citation>
    <scope>NUCLEOTIDE SEQUENCE [LARGE SCALE GENOMIC DNA]</scope>
    <source>
        <strain evidence="14 15">F</strain>
    </source>
</reference>
<feature type="transmembrane region" description="Helical" evidence="11">
    <location>
        <begin position="1230"/>
        <end position="1260"/>
    </location>
</feature>
<dbReference type="Pfam" id="PF00664">
    <property type="entry name" value="ABC_membrane"/>
    <property type="match status" value="2"/>
</dbReference>
<feature type="domain" description="ABC transmembrane type-1" evidence="13">
    <location>
        <begin position="1000"/>
        <end position="1284"/>
    </location>
</feature>
<dbReference type="SMART" id="SM00382">
    <property type="entry name" value="AAA"/>
    <property type="match status" value="2"/>
</dbReference>
<dbReference type="CDD" id="cd18603">
    <property type="entry name" value="ABC_6TM_MRP1_2_3_6_D2_like"/>
    <property type="match status" value="1"/>
</dbReference>
<feature type="transmembrane region" description="Helical" evidence="11">
    <location>
        <begin position="375"/>
        <end position="397"/>
    </location>
</feature>
<feature type="transmembrane region" description="Helical" evidence="11">
    <location>
        <begin position="188"/>
        <end position="207"/>
    </location>
</feature>
<feature type="transmembrane region" description="Helical" evidence="11">
    <location>
        <begin position="219"/>
        <end position="239"/>
    </location>
</feature>
<evidence type="ECO:0000259" key="12">
    <source>
        <dbReference type="PROSITE" id="PS50893"/>
    </source>
</evidence>
<evidence type="ECO:0000256" key="3">
    <source>
        <dbReference type="ARBA" id="ARBA00022554"/>
    </source>
</evidence>
<feature type="transmembrane region" description="Helical" evidence="11">
    <location>
        <begin position="1040"/>
        <end position="1067"/>
    </location>
</feature>
<keyword evidence="2" id="KW-0813">Transport</keyword>
<keyword evidence="6" id="KW-0547">Nucleotide-binding</keyword>
<dbReference type="InterPro" id="IPR027417">
    <property type="entry name" value="P-loop_NTPase"/>
</dbReference>
<feature type="compositionally biased region" description="Low complexity" evidence="10">
    <location>
        <begin position="887"/>
        <end position="902"/>
    </location>
</feature>
<evidence type="ECO:0000256" key="8">
    <source>
        <dbReference type="ARBA" id="ARBA00022989"/>
    </source>
</evidence>
<feature type="region of interest" description="Disordered" evidence="10">
    <location>
        <begin position="883"/>
        <end position="975"/>
    </location>
</feature>
<dbReference type="GO" id="GO:0000329">
    <property type="term" value="C:fungal-type vacuole membrane"/>
    <property type="evidence" value="ECO:0007669"/>
    <property type="project" value="UniProtKB-ARBA"/>
</dbReference>
<feature type="transmembrane region" description="Helical" evidence="11">
    <location>
        <begin position="87"/>
        <end position="108"/>
    </location>
</feature>
<dbReference type="PROSITE" id="PS00211">
    <property type="entry name" value="ABC_TRANSPORTER_1"/>
    <property type="match status" value="2"/>
</dbReference>
<dbReference type="PANTHER" id="PTHR24223">
    <property type="entry name" value="ATP-BINDING CASSETTE SUB-FAMILY C"/>
    <property type="match status" value="1"/>
</dbReference>
<feature type="compositionally biased region" description="Low complexity" evidence="10">
    <location>
        <begin position="8"/>
        <end position="24"/>
    </location>
</feature>
<keyword evidence="8 11" id="KW-1133">Transmembrane helix</keyword>
<protein>
    <recommendedName>
        <fullName evidence="16">Multidrug resistance-associated protein 1</fullName>
    </recommendedName>
</protein>
<dbReference type="EMBL" id="KZ613950">
    <property type="protein sequence ID" value="PMD36758.1"/>
    <property type="molecule type" value="Genomic_DNA"/>
</dbReference>
<dbReference type="FunFam" id="1.20.1560.10:FF:000020">
    <property type="entry name" value="ABC metal ion transporter"/>
    <property type="match status" value="1"/>
</dbReference>
<dbReference type="FunFam" id="3.40.50.300:FF:004222">
    <property type="entry name" value="Os02g0288700 protein"/>
    <property type="match status" value="1"/>
</dbReference>
<evidence type="ECO:0000256" key="7">
    <source>
        <dbReference type="ARBA" id="ARBA00022840"/>
    </source>
</evidence>
<keyword evidence="7" id="KW-0067">ATP-binding</keyword>
<dbReference type="FunFam" id="3.40.50.300:FF:000565">
    <property type="entry name" value="ABC bile acid transporter"/>
    <property type="match status" value="1"/>
</dbReference>
<dbReference type="GO" id="GO:0140359">
    <property type="term" value="F:ABC-type transporter activity"/>
    <property type="evidence" value="ECO:0007669"/>
    <property type="project" value="InterPro"/>
</dbReference>
<accession>A0A2J6RE28</accession>
<dbReference type="PROSITE" id="PS50893">
    <property type="entry name" value="ABC_TRANSPORTER_2"/>
    <property type="match status" value="2"/>
</dbReference>
<organism evidence="14 15">
    <name type="scientific">Hyaloscypha variabilis (strain UAMH 11265 / GT02V1 / F)</name>
    <name type="common">Meliniomyces variabilis</name>
    <dbReference type="NCBI Taxonomy" id="1149755"/>
    <lineage>
        <taxon>Eukaryota</taxon>
        <taxon>Fungi</taxon>
        <taxon>Dikarya</taxon>
        <taxon>Ascomycota</taxon>
        <taxon>Pezizomycotina</taxon>
        <taxon>Leotiomycetes</taxon>
        <taxon>Helotiales</taxon>
        <taxon>Hyaloscyphaceae</taxon>
        <taxon>Hyaloscypha</taxon>
        <taxon>Hyaloscypha variabilis</taxon>
    </lineage>
</organism>
<gene>
    <name evidence="14" type="ORF">L207DRAFT_433142</name>
</gene>
<evidence type="ECO:0000256" key="6">
    <source>
        <dbReference type="ARBA" id="ARBA00022741"/>
    </source>
</evidence>
<dbReference type="CDD" id="cd03244">
    <property type="entry name" value="ABCC_MRP_domain2"/>
    <property type="match status" value="1"/>
</dbReference>
<dbReference type="InterPro" id="IPR003593">
    <property type="entry name" value="AAA+_ATPase"/>
</dbReference>
<keyword evidence="3" id="KW-0926">Vacuole</keyword>
<proteinExistence type="predicted"/>
<feature type="domain" description="ABC transporter" evidence="12">
    <location>
        <begin position="656"/>
        <end position="881"/>
    </location>
</feature>